<organism evidence="3 4">
    <name type="scientific">Candidatus Iainarchaeum sp</name>
    <dbReference type="NCBI Taxonomy" id="3101447"/>
    <lineage>
        <taxon>Archaea</taxon>
        <taxon>Candidatus Iainarchaeota</taxon>
        <taxon>Candidatus Iainarchaeia</taxon>
        <taxon>Candidatus Iainarchaeales</taxon>
        <taxon>Candidatus Iainarchaeaceae</taxon>
        <taxon>Candidatus Iainarchaeum</taxon>
    </lineage>
</organism>
<keyword evidence="1" id="KW-0804">Transcription</keyword>
<dbReference type="GO" id="GO:0003899">
    <property type="term" value="F:DNA-directed RNA polymerase activity"/>
    <property type="evidence" value="ECO:0007669"/>
    <property type="project" value="UniProtKB-EC"/>
</dbReference>
<dbReference type="Gene3D" id="3.90.940.20">
    <property type="entry name" value="RPB5-like RNA polymerase subunit"/>
    <property type="match status" value="1"/>
</dbReference>
<dbReference type="InterPro" id="IPR035913">
    <property type="entry name" value="RPB5-like_sf"/>
</dbReference>
<dbReference type="InterPro" id="IPR000783">
    <property type="entry name" value="RNA_pol_subH/Rpb5_C"/>
</dbReference>
<dbReference type="GO" id="GO:0003677">
    <property type="term" value="F:DNA binding"/>
    <property type="evidence" value="ECO:0007669"/>
    <property type="project" value="InterPro"/>
</dbReference>
<evidence type="ECO:0000259" key="2">
    <source>
        <dbReference type="Pfam" id="PF01191"/>
    </source>
</evidence>
<dbReference type="NCBIfam" id="NF007129">
    <property type="entry name" value="PRK09570.1"/>
    <property type="match status" value="1"/>
</dbReference>
<dbReference type="Proteomes" id="UP000226592">
    <property type="component" value="Unassembled WGS sequence"/>
</dbReference>
<dbReference type="InterPro" id="IPR014381">
    <property type="entry name" value="Arch_Rpo5/euc_Rpb5"/>
</dbReference>
<reference evidence="4" key="1">
    <citation type="submission" date="2017-09" db="EMBL/GenBank/DDBJ databases">
        <title>The Reconstruction of 2,631 Draft Metagenome-Assembled Genomes from the Global Oceans.</title>
        <authorList>
            <person name="Tully B.J."/>
            <person name="Graham E.D."/>
            <person name="Heidelberg J.F."/>
        </authorList>
    </citation>
    <scope>NUCLEOTIDE SEQUENCE [LARGE SCALE GENOMIC DNA]</scope>
</reference>
<feature type="domain" description="RNA polymerase subunit H/Rpb5 C-terminal" evidence="2">
    <location>
        <begin position="2"/>
        <end position="70"/>
    </location>
</feature>
<gene>
    <name evidence="3" type="primary">rpoH</name>
    <name evidence="3" type="ORF">CL943_01780</name>
</gene>
<evidence type="ECO:0000256" key="1">
    <source>
        <dbReference type="ARBA" id="ARBA00023163"/>
    </source>
</evidence>
<evidence type="ECO:0000313" key="4">
    <source>
        <dbReference type="Proteomes" id="UP000226592"/>
    </source>
</evidence>
<keyword evidence="3" id="KW-0808">Transferase</keyword>
<dbReference type="GO" id="GO:0006362">
    <property type="term" value="P:transcription elongation by RNA polymerase I"/>
    <property type="evidence" value="ECO:0007669"/>
    <property type="project" value="TreeGrafter"/>
</dbReference>
<protein>
    <submittedName>
        <fullName evidence="3">DNA-directed RNA polymerase subunit H</fullName>
        <ecNumber evidence="3">2.7.7.6</ecNumber>
    </submittedName>
</protein>
<keyword evidence="3" id="KW-0240">DNA-directed RNA polymerase</keyword>
<dbReference type="GO" id="GO:0042797">
    <property type="term" value="P:tRNA transcription by RNA polymerase III"/>
    <property type="evidence" value="ECO:0007669"/>
    <property type="project" value="TreeGrafter"/>
</dbReference>
<name>A0A2D6M0R7_9ARCH</name>
<dbReference type="SUPFAM" id="SSF55287">
    <property type="entry name" value="RPB5-like RNA polymerase subunit"/>
    <property type="match status" value="1"/>
</dbReference>
<dbReference type="PANTHER" id="PTHR10535:SF0">
    <property type="entry name" value="DNA-DIRECTED RNA POLYMERASES I, II, AND III SUBUNIT RPABC1"/>
    <property type="match status" value="1"/>
</dbReference>
<dbReference type="GO" id="GO:0000428">
    <property type="term" value="C:DNA-directed RNA polymerase complex"/>
    <property type="evidence" value="ECO:0007669"/>
    <property type="project" value="UniProtKB-KW"/>
</dbReference>
<dbReference type="Pfam" id="PF01191">
    <property type="entry name" value="RNA_pol_Rpb5_C"/>
    <property type="match status" value="1"/>
</dbReference>
<dbReference type="EMBL" id="NZBU01000005">
    <property type="protein sequence ID" value="MAG22023.1"/>
    <property type="molecule type" value="Genomic_DNA"/>
</dbReference>
<comment type="caution">
    <text evidence="3">The sequence shown here is derived from an EMBL/GenBank/DDBJ whole genome shotgun (WGS) entry which is preliminary data.</text>
</comment>
<evidence type="ECO:0000313" key="3">
    <source>
        <dbReference type="EMBL" id="MAG22023.1"/>
    </source>
</evidence>
<dbReference type="PANTHER" id="PTHR10535">
    <property type="entry name" value="DNA-DIRECTED RNA POLYMERASES I, II, AND III SUBUNIT RPABC1"/>
    <property type="match status" value="1"/>
</dbReference>
<sequence length="71" mass="8241">MDHFLVPKHYLLPKEQAEKTLEELSSTLEQLPIISKTDPAIKEFRCQKGEIIKIVRNSPTAGKTVYYRRVL</sequence>
<dbReference type="EC" id="2.7.7.6" evidence="3"/>
<dbReference type="AlphaFoldDB" id="A0A2D6M0R7"/>
<proteinExistence type="predicted"/>
<keyword evidence="3" id="KW-0548">Nucleotidyltransferase</keyword>
<dbReference type="GO" id="GO:0006366">
    <property type="term" value="P:transcription by RNA polymerase II"/>
    <property type="evidence" value="ECO:0007669"/>
    <property type="project" value="TreeGrafter"/>
</dbReference>
<accession>A0A2D6M0R7</accession>